<accession>A0A3R6XXK5</accession>
<evidence type="ECO:0008006" key="3">
    <source>
        <dbReference type="Google" id="ProtNLM"/>
    </source>
</evidence>
<dbReference type="VEuPathDB" id="FungiDB:H257_12952"/>
<sequence length="492" mass="55819">MADLEPLLAKHAAGTLSFHDTLPIQKHDKREVVGWLHMATGNHTKAINEDAAMASLLHDNQSLVKGDTLVDVIKCEKDPQNHMLRWGIASETALRQLQGATLKLRVTTTSGKVKSTTVSTTTGMAGSRYRLHFLGSEIPSTMLLDGRMVEEFIFRGRHRPTMDELAPLLEKHAAGQPTFNDLQPIQKHSTRDVVGWLHMVTGAITKDIDVDTAMASLLFGHQLPPNIVPVPESTRHPFYGMVKDTPTPFELWPRPMVVALAYHAPASEVSHPMASTTRTTTALIQSYVRRVRRTCRLPPPLHGDVWLRLLFRMLPVNCRFAYLQVERPDAICCTYGCGQVETQHHAFHACPQIHPVWSFHRDAWRPFGAPFTWSTISDLDLFTVNSRGDRHKDAVKTLWILLTASTLNLIWTQHNKVQYEDANPLPLPQWFELSFLGWMTSVRRWLRLQDHDCAIRTSALYVLHTLRDQANYRRLWEQHPNTLLLAPSAPTN</sequence>
<organism evidence="1 2">
    <name type="scientific">Aphanomyces astaci</name>
    <name type="common">Crayfish plague agent</name>
    <dbReference type="NCBI Taxonomy" id="112090"/>
    <lineage>
        <taxon>Eukaryota</taxon>
        <taxon>Sar</taxon>
        <taxon>Stramenopiles</taxon>
        <taxon>Oomycota</taxon>
        <taxon>Saprolegniomycetes</taxon>
        <taxon>Saprolegniales</taxon>
        <taxon>Verrucalvaceae</taxon>
        <taxon>Aphanomyces</taxon>
    </lineage>
</organism>
<dbReference type="Proteomes" id="UP000286510">
    <property type="component" value="Unassembled WGS sequence"/>
</dbReference>
<gene>
    <name evidence="1" type="ORF">DYB26_015906</name>
</gene>
<dbReference type="EMBL" id="QUTF01009278">
    <property type="protein sequence ID" value="RHZ37820.1"/>
    <property type="molecule type" value="Genomic_DNA"/>
</dbReference>
<name>A0A3R6XXK5_APHAT</name>
<proteinExistence type="predicted"/>
<evidence type="ECO:0000313" key="1">
    <source>
        <dbReference type="EMBL" id="RHZ37820.1"/>
    </source>
</evidence>
<reference evidence="1 2" key="1">
    <citation type="submission" date="2018-08" db="EMBL/GenBank/DDBJ databases">
        <title>Aphanomyces genome sequencing and annotation.</title>
        <authorList>
            <person name="Minardi D."/>
            <person name="Oidtmann B."/>
            <person name="Van Der Giezen M."/>
            <person name="Studholme D.J."/>
        </authorList>
    </citation>
    <scope>NUCLEOTIDE SEQUENCE [LARGE SCALE GENOMIC DNA]</scope>
    <source>
        <strain evidence="1 2">FDL457</strain>
    </source>
</reference>
<protein>
    <recommendedName>
        <fullName evidence="3">Reverse transcriptase zinc-binding domain-containing protein</fullName>
    </recommendedName>
</protein>
<evidence type="ECO:0000313" key="2">
    <source>
        <dbReference type="Proteomes" id="UP000286510"/>
    </source>
</evidence>
<comment type="caution">
    <text evidence="1">The sequence shown here is derived from an EMBL/GenBank/DDBJ whole genome shotgun (WGS) entry which is preliminary data.</text>
</comment>
<dbReference type="AlphaFoldDB" id="A0A3R6XXK5"/>